<evidence type="ECO:0000313" key="1">
    <source>
        <dbReference type="EMBL" id="SPO29074.1"/>
    </source>
</evidence>
<protein>
    <submittedName>
        <fullName evidence="1">Uncharacterized protein</fullName>
    </submittedName>
</protein>
<dbReference type="AlphaFoldDB" id="A0A5C3EEI6"/>
<sequence length="132" mass="14785">MSADDGLSRPGRSSAARPNRIWQKESIVTADSINKLRALVKPSDLLELQHHIFPTSHAYRHVPVIHYISKASFQLRFMCRYAFLAQSTGKTIVSRSPSPEEVHFNQQAWGRSNLSCAAGRRDSAGPTYQFAT</sequence>
<proteinExistence type="predicted"/>
<dbReference type="Proteomes" id="UP000324022">
    <property type="component" value="Unassembled WGS sequence"/>
</dbReference>
<reference evidence="1 2" key="1">
    <citation type="submission" date="2018-03" db="EMBL/GenBank/DDBJ databases">
        <authorList>
            <person name="Guldener U."/>
        </authorList>
    </citation>
    <scope>NUCLEOTIDE SEQUENCE [LARGE SCALE GENOMIC DNA]</scope>
    <source>
        <strain evidence="1 2">NBRC100155</strain>
    </source>
</reference>
<dbReference type="EMBL" id="OOIN01000026">
    <property type="protein sequence ID" value="SPO29074.1"/>
    <property type="molecule type" value="Genomic_DNA"/>
</dbReference>
<accession>A0A5C3EEI6</accession>
<evidence type="ECO:0000313" key="2">
    <source>
        <dbReference type="Proteomes" id="UP000324022"/>
    </source>
</evidence>
<organism evidence="1 2">
    <name type="scientific">Ustilago trichophora</name>
    <dbReference type="NCBI Taxonomy" id="86804"/>
    <lineage>
        <taxon>Eukaryota</taxon>
        <taxon>Fungi</taxon>
        <taxon>Dikarya</taxon>
        <taxon>Basidiomycota</taxon>
        <taxon>Ustilaginomycotina</taxon>
        <taxon>Ustilaginomycetes</taxon>
        <taxon>Ustilaginales</taxon>
        <taxon>Ustilaginaceae</taxon>
        <taxon>Ustilago</taxon>
    </lineage>
</organism>
<name>A0A5C3EEI6_9BASI</name>
<gene>
    <name evidence="1" type="ORF">UTRI_05648</name>
</gene>
<keyword evidence="2" id="KW-1185">Reference proteome</keyword>